<sequence length="192" mass="21264">MDFLSKINHAAKESELKPGDHIYCYRSKSYSSYAHHGIYIGNGKVIHFLDNSESAAGDTEGPSTNFFGFSSSGGSSSSRCEECRTNKSGGVQLTCLKCFLKGDTLRLFCYGVSKAELALNVRGGCSGLKAEEAEKVLHRAQYLLQTDGFVWDERMRSGDQSRFEELVMSKQTRRSDMVTECAFTGTCPLFTR</sequence>
<feature type="domain" description="LRAT" evidence="1">
    <location>
        <begin position="25"/>
        <end position="192"/>
    </location>
</feature>
<accession>A0ABD1XRC5</accession>
<gene>
    <name evidence="2" type="ORF">R1flu_023182</name>
</gene>
<name>A0ABD1XRC5_9MARC</name>
<keyword evidence="3" id="KW-1185">Reference proteome</keyword>
<dbReference type="Pfam" id="PF04970">
    <property type="entry name" value="LRAT"/>
    <property type="match status" value="1"/>
</dbReference>
<dbReference type="AlphaFoldDB" id="A0ABD1XRC5"/>
<evidence type="ECO:0000259" key="1">
    <source>
        <dbReference type="PROSITE" id="PS51934"/>
    </source>
</evidence>
<organism evidence="2 3">
    <name type="scientific">Riccia fluitans</name>
    <dbReference type="NCBI Taxonomy" id="41844"/>
    <lineage>
        <taxon>Eukaryota</taxon>
        <taxon>Viridiplantae</taxon>
        <taxon>Streptophyta</taxon>
        <taxon>Embryophyta</taxon>
        <taxon>Marchantiophyta</taxon>
        <taxon>Marchantiopsida</taxon>
        <taxon>Marchantiidae</taxon>
        <taxon>Marchantiales</taxon>
        <taxon>Ricciaceae</taxon>
        <taxon>Riccia</taxon>
    </lineage>
</organism>
<comment type="caution">
    <text evidence="2">The sequence shown here is derived from an EMBL/GenBank/DDBJ whole genome shotgun (WGS) entry which is preliminary data.</text>
</comment>
<dbReference type="InterPro" id="IPR038765">
    <property type="entry name" value="Papain-like_cys_pep_sf"/>
</dbReference>
<reference evidence="2 3" key="1">
    <citation type="submission" date="2024-09" db="EMBL/GenBank/DDBJ databases">
        <title>Chromosome-scale assembly of Riccia fluitans.</title>
        <authorList>
            <person name="Paukszto L."/>
            <person name="Sawicki J."/>
            <person name="Karawczyk K."/>
            <person name="Piernik-Szablinska J."/>
            <person name="Szczecinska M."/>
            <person name="Mazdziarz M."/>
        </authorList>
    </citation>
    <scope>NUCLEOTIDE SEQUENCE [LARGE SCALE GENOMIC DNA]</scope>
    <source>
        <strain evidence="2">Rf_01</strain>
        <tissue evidence="2">Aerial parts of the thallus</tissue>
    </source>
</reference>
<dbReference type="PROSITE" id="PS51934">
    <property type="entry name" value="LRAT"/>
    <property type="match status" value="1"/>
</dbReference>
<evidence type="ECO:0000313" key="2">
    <source>
        <dbReference type="EMBL" id="KAL2611490.1"/>
    </source>
</evidence>
<dbReference type="InterPro" id="IPR007053">
    <property type="entry name" value="LRAT_dom"/>
</dbReference>
<dbReference type="PANTHER" id="PTHR46137:SF3">
    <property type="entry name" value="OS05G0310600 PROTEIN"/>
    <property type="match status" value="1"/>
</dbReference>
<dbReference type="Proteomes" id="UP001605036">
    <property type="component" value="Unassembled WGS sequence"/>
</dbReference>
<dbReference type="PANTHER" id="PTHR46137">
    <property type="entry name" value="OS05G0310600 PROTEIN"/>
    <property type="match status" value="1"/>
</dbReference>
<proteinExistence type="predicted"/>
<dbReference type="SUPFAM" id="SSF54001">
    <property type="entry name" value="Cysteine proteinases"/>
    <property type="match status" value="1"/>
</dbReference>
<dbReference type="Gene3D" id="3.90.1720.10">
    <property type="entry name" value="endopeptidase domain like (from Nostoc punctiforme)"/>
    <property type="match status" value="1"/>
</dbReference>
<protein>
    <recommendedName>
        <fullName evidence="1">LRAT domain-containing protein</fullName>
    </recommendedName>
</protein>
<evidence type="ECO:0000313" key="3">
    <source>
        <dbReference type="Proteomes" id="UP001605036"/>
    </source>
</evidence>
<dbReference type="EMBL" id="JBHFFA010000007">
    <property type="protein sequence ID" value="KAL2611490.1"/>
    <property type="molecule type" value="Genomic_DNA"/>
</dbReference>